<accession>A0AAD3XRB5</accession>
<protein>
    <submittedName>
        <fullName evidence="2">Uncharacterized protein</fullName>
    </submittedName>
</protein>
<dbReference type="AlphaFoldDB" id="A0AAD3XRB5"/>
<evidence type="ECO:0000313" key="3">
    <source>
        <dbReference type="Proteomes" id="UP001279734"/>
    </source>
</evidence>
<keyword evidence="3" id="KW-1185">Reference proteome</keyword>
<reference evidence="2" key="1">
    <citation type="submission" date="2023-05" db="EMBL/GenBank/DDBJ databases">
        <title>Nepenthes gracilis genome sequencing.</title>
        <authorList>
            <person name="Fukushima K."/>
        </authorList>
    </citation>
    <scope>NUCLEOTIDE SEQUENCE</scope>
    <source>
        <strain evidence="2">SING2019-196</strain>
    </source>
</reference>
<evidence type="ECO:0000313" key="2">
    <source>
        <dbReference type="EMBL" id="GMH14607.1"/>
    </source>
</evidence>
<sequence length="223" mass="24229">MLLLLPLLVSNLLRPCVKSQPKQGLRTTPRKPFQVRFVDVKDAYHWQPMHPLKKRSVIHKSSRKDLPARQGAIPRNLSSVGALDEWGCLYSKATLAADSSQLLKAENSGLDLETSDVNSEPIEAPSIEACINSGVGMNLAVAEGSVLDVFDSVNSFAILQDPEDLDVQELQCGPPVELTCNDLVSIPGTASENKPLEQKVSNSKARILVDLESGDDVHLCPPL</sequence>
<organism evidence="2 3">
    <name type="scientific">Nepenthes gracilis</name>
    <name type="common">Slender pitcher plant</name>
    <dbReference type="NCBI Taxonomy" id="150966"/>
    <lineage>
        <taxon>Eukaryota</taxon>
        <taxon>Viridiplantae</taxon>
        <taxon>Streptophyta</taxon>
        <taxon>Embryophyta</taxon>
        <taxon>Tracheophyta</taxon>
        <taxon>Spermatophyta</taxon>
        <taxon>Magnoliopsida</taxon>
        <taxon>eudicotyledons</taxon>
        <taxon>Gunneridae</taxon>
        <taxon>Pentapetalae</taxon>
        <taxon>Caryophyllales</taxon>
        <taxon>Nepenthaceae</taxon>
        <taxon>Nepenthes</taxon>
    </lineage>
</organism>
<dbReference type="EMBL" id="BSYO01000014">
    <property type="protein sequence ID" value="GMH14607.1"/>
    <property type="molecule type" value="Genomic_DNA"/>
</dbReference>
<keyword evidence="1" id="KW-0732">Signal</keyword>
<comment type="caution">
    <text evidence="2">The sequence shown here is derived from an EMBL/GenBank/DDBJ whole genome shotgun (WGS) entry which is preliminary data.</text>
</comment>
<proteinExistence type="predicted"/>
<feature type="chain" id="PRO_5042123287" evidence="1">
    <location>
        <begin position="20"/>
        <end position="223"/>
    </location>
</feature>
<dbReference type="Proteomes" id="UP001279734">
    <property type="component" value="Unassembled WGS sequence"/>
</dbReference>
<feature type="signal peptide" evidence="1">
    <location>
        <begin position="1"/>
        <end position="19"/>
    </location>
</feature>
<gene>
    <name evidence="2" type="ORF">Nepgr_016448</name>
</gene>
<name>A0AAD3XRB5_NEPGR</name>
<evidence type="ECO:0000256" key="1">
    <source>
        <dbReference type="SAM" id="SignalP"/>
    </source>
</evidence>